<evidence type="ECO:0000259" key="1">
    <source>
        <dbReference type="Pfam" id="PF00551"/>
    </source>
</evidence>
<dbReference type="InterPro" id="IPR036477">
    <property type="entry name" value="Formyl_transf_N_sf"/>
</dbReference>
<keyword evidence="3" id="KW-0328">Glycosyltransferase</keyword>
<dbReference type="SUPFAM" id="SSF53328">
    <property type="entry name" value="Formyltransferase"/>
    <property type="match status" value="1"/>
</dbReference>
<feature type="domain" description="Formyl transferase C-terminal" evidence="2">
    <location>
        <begin position="215"/>
        <end position="309"/>
    </location>
</feature>
<dbReference type="PANTHER" id="PTHR11138">
    <property type="entry name" value="METHIONYL-TRNA FORMYLTRANSFERASE"/>
    <property type="match status" value="1"/>
</dbReference>
<dbReference type="Gene3D" id="3.40.50.12230">
    <property type="match status" value="1"/>
</dbReference>
<proteinExistence type="predicted"/>
<dbReference type="InterPro" id="IPR011034">
    <property type="entry name" value="Formyl_transferase-like_C_sf"/>
</dbReference>
<feature type="domain" description="Formyl transferase N-terminal" evidence="1">
    <location>
        <begin position="86"/>
        <end position="188"/>
    </location>
</feature>
<evidence type="ECO:0000313" key="3">
    <source>
        <dbReference type="EMBL" id="CUU68860.1"/>
    </source>
</evidence>
<dbReference type="InterPro" id="IPR005793">
    <property type="entry name" value="Formyl_trans_C"/>
</dbReference>
<comment type="caution">
    <text evidence="3">The sequence shown here is derived from an EMBL/GenBank/DDBJ whole genome shotgun (WGS) entry which is preliminary data.</text>
</comment>
<dbReference type="Pfam" id="PF02911">
    <property type="entry name" value="Formyl_trans_C"/>
    <property type="match status" value="1"/>
</dbReference>
<evidence type="ECO:0000313" key="4">
    <source>
        <dbReference type="Proteomes" id="UP000052257"/>
    </source>
</evidence>
<dbReference type="EC" id="2.1.2.9" evidence="3"/>
<dbReference type="SUPFAM" id="SSF50486">
    <property type="entry name" value="FMT C-terminal domain-like"/>
    <property type="match status" value="1"/>
</dbReference>
<dbReference type="AlphaFoldDB" id="A0A9W5ENY9"/>
<dbReference type="EC" id="2.4.2.7" evidence="3"/>
<dbReference type="EMBL" id="FAUW01000001">
    <property type="protein sequence ID" value="CUU68860.1"/>
    <property type="molecule type" value="Genomic_DNA"/>
</dbReference>
<sequence length="326" mass="37592">MDNSLSFAFFGATNYSKELLEFFIERNLIPKAIFSIPKEFYISYSKTRVKNTNYANLKIIADRYKIPYYEVNSIDGKKIKDYEFILKDFNLDLILVLGWYYMIPKHIRDTAKYGAWGIHASLLPKFAGGAPLNWAIIKGEKSTGVTLFRMENGVDNGDIIYQKSFDILYTDNIKDIYEKATLCSKEILELALKNINNIQFTPQDMAKIEIYPQRKPEDGKIDWNKNAIEIYNFIRAQTIPYPCAFSYIDEICIKIINSNIVNLDSSDYMNGSIVNIDGEILVATNDKFLELGEINDGKQKYQFKDYARANNLWGGYSRAKNLKMVA</sequence>
<name>A0A9W5ENY9_CAMHY</name>
<protein>
    <submittedName>
        <fullName evidence="3">Adenine phosphoribosyltransferase (Aprt)</fullName>
        <ecNumber evidence="3">2.1.2.9</ecNumber>
        <ecNumber evidence="3">2.4.2.7</ecNumber>
    </submittedName>
</protein>
<accession>A0A9W5ENY9</accession>
<organism evidence="3 4">
    <name type="scientific">Campylobacter hyointestinalis subsp. hyointestinalis</name>
    <dbReference type="NCBI Taxonomy" id="91352"/>
    <lineage>
        <taxon>Bacteria</taxon>
        <taxon>Pseudomonadati</taxon>
        <taxon>Campylobacterota</taxon>
        <taxon>Epsilonproteobacteria</taxon>
        <taxon>Campylobacterales</taxon>
        <taxon>Campylobacteraceae</taxon>
        <taxon>Campylobacter</taxon>
    </lineage>
</organism>
<reference evidence="3 4" key="1">
    <citation type="submission" date="2015-11" db="EMBL/GenBank/DDBJ databases">
        <authorList>
            <consortium name="Pathogen Informatics"/>
        </authorList>
    </citation>
    <scope>NUCLEOTIDE SEQUENCE [LARGE SCALE GENOMIC DNA]</scope>
    <source>
        <strain evidence="3 4">006A-0191</strain>
    </source>
</reference>
<dbReference type="GO" id="GO:0005829">
    <property type="term" value="C:cytosol"/>
    <property type="evidence" value="ECO:0007669"/>
    <property type="project" value="TreeGrafter"/>
</dbReference>
<dbReference type="Pfam" id="PF00551">
    <property type="entry name" value="Formyl_trans_N"/>
    <property type="match status" value="1"/>
</dbReference>
<evidence type="ECO:0000259" key="2">
    <source>
        <dbReference type="Pfam" id="PF02911"/>
    </source>
</evidence>
<gene>
    <name evidence="3" type="primary">fmt_1</name>
    <name evidence="3" type="ORF">ERS739220_00105</name>
</gene>
<dbReference type="GO" id="GO:0004479">
    <property type="term" value="F:methionyl-tRNA formyltransferase activity"/>
    <property type="evidence" value="ECO:0007669"/>
    <property type="project" value="UniProtKB-EC"/>
</dbReference>
<dbReference type="Proteomes" id="UP000052257">
    <property type="component" value="Unassembled WGS sequence"/>
</dbReference>
<keyword evidence="3" id="KW-0808">Transferase</keyword>
<dbReference type="InterPro" id="IPR002376">
    <property type="entry name" value="Formyl_transf_N"/>
</dbReference>
<dbReference type="PANTHER" id="PTHR11138:SF5">
    <property type="entry name" value="METHIONYL-TRNA FORMYLTRANSFERASE, MITOCHONDRIAL"/>
    <property type="match status" value="1"/>
</dbReference>
<dbReference type="RefSeq" id="WP_081048620.1">
    <property type="nucleotide sequence ID" value="NZ_FAUW01000001.1"/>
</dbReference>
<dbReference type="GO" id="GO:0003999">
    <property type="term" value="F:adenine phosphoribosyltransferase activity"/>
    <property type="evidence" value="ECO:0007669"/>
    <property type="project" value="UniProtKB-EC"/>
</dbReference>